<feature type="domain" description="SCP" evidence="2">
    <location>
        <begin position="51"/>
        <end position="178"/>
    </location>
</feature>
<dbReference type="PANTHER" id="PTHR31157:SF1">
    <property type="entry name" value="SCP DOMAIN-CONTAINING PROTEIN"/>
    <property type="match status" value="1"/>
</dbReference>
<dbReference type="OrthoDB" id="68195at2"/>
<evidence type="ECO:0000256" key="1">
    <source>
        <dbReference type="SAM" id="SignalP"/>
    </source>
</evidence>
<evidence type="ECO:0000259" key="2">
    <source>
        <dbReference type="SMART" id="SM00198"/>
    </source>
</evidence>
<dbReference type="EMBL" id="RZHD01000005">
    <property type="protein sequence ID" value="RUR46771.1"/>
    <property type="molecule type" value="Genomic_DNA"/>
</dbReference>
<keyword evidence="1" id="KW-0732">Signal</keyword>
<name>A0A3S1E8G0_9GAMM</name>
<dbReference type="Pfam" id="PF00188">
    <property type="entry name" value="CAP"/>
    <property type="match status" value="1"/>
</dbReference>
<evidence type="ECO:0000313" key="4">
    <source>
        <dbReference type="Proteomes" id="UP000286912"/>
    </source>
</evidence>
<reference evidence="3 4" key="1">
    <citation type="submission" date="2018-12" db="EMBL/GenBank/DDBJ databases">
        <title>three novel Halomonas strain isolated from plants.</title>
        <authorList>
            <person name="Sun C."/>
        </authorList>
    </citation>
    <scope>NUCLEOTIDE SEQUENCE [LARGE SCALE GENOMIC DNA]</scope>
    <source>
        <strain evidence="3 4">RC</strain>
    </source>
</reference>
<evidence type="ECO:0000313" key="3">
    <source>
        <dbReference type="EMBL" id="RUR46771.1"/>
    </source>
</evidence>
<dbReference type="Proteomes" id="UP000286912">
    <property type="component" value="Unassembled WGS sequence"/>
</dbReference>
<keyword evidence="4" id="KW-1185">Reference proteome</keyword>
<dbReference type="Gene3D" id="3.40.33.10">
    <property type="entry name" value="CAP"/>
    <property type="match status" value="1"/>
</dbReference>
<feature type="chain" id="PRO_5018725278" evidence="1">
    <location>
        <begin position="35"/>
        <end position="188"/>
    </location>
</feature>
<protein>
    <submittedName>
        <fullName evidence="3">CAP domain-containing protein</fullName>
    </submittedName>
</protein>
<dbReference type="SMART" id="SM00198">
    <property type="entry name" value="SCP"/>
    <property type="match status" value="1"/>
</dbReference>
<gene>
    <name evidence="3" type="ORF">ELY37_08180</name>
</gene>
<dbReference type="InterPro" id="IPR014044">
    <property type="entry name" value="CAP_dom"/>
</dbReference>
<dbReference type="InterPro" id="IPR035940">
    <property type="entry name" value="CAP_sf"/>
</dbReference>
<proteinExistence type="predicted"/>
<dbReference type="SUPFAM" id="SSF55797">
    <property type="entry name" value="PR-1-like"/>
    <property type="match status" value="1"/>
</dbReference>
<sequence>MKNSAVNSSAKRPAHRALFRFMTLVLIGTGTAWASDDAQQGNSSAECEPTEQQLEVLDLVNEARSEARQCGEQSFDSVEPLTWSCKLHDAAKEHSEDMAENEYFSHTSPEGVGIEQRVEEQGYVWRAVGENIAAGHMSATAAVDGWLQSPGHCSNIMNGAFTQMGMAKADNPDSRYTTYWTQALGQPR</sequence>
<feature type="signal peptide" evidence="1">
    <location>
        <begin position="1"/>
        <end position="34"/>
    </location>
</feature>
<dbReference type="PANTHER" id="PTHR31157">
    <property type="entry name" value="SCP DOMAIN-CONTAINING PROTEIN"/>
    <property type="match status" value="1"/>
</dbReference>
<accession>A0A3S1E8G0</accession>
<organism evidence="3 4">
    <name type="scientific">Vreelandella populi</name>
    <dbReference type="NCBI Taxonomy" id="2498858"/>
    <lineage>
        <taxon>Bacteria</taxon>
        <taxon>Pseudomonadati</taxon>
        <taxon>Pseudomonadota</taxon>
        <taxon>Gammaproteobacteria</taxon>
        <taxon>Oceanospirillales</taxon>
        <taxon>Halomonadaceae</taxon>
        <taxon>Vreelandella</taxon>
    </lineage>
</organism>
<comment type="caution">
    <text evidence="3">The sequence shown here is derived from an EMBL/GenBank/DDBJ whole genome shotgun (WGS) entry which is preliminary data.</text>
</comment>
<dbReference type="CDD" id="cd05379">
    <property type="entry name" value="CAP_bacterial"/>
    <property type="match status" value="1"/>
</dbReference>
<dbReference type="AlphaFoldDB" id="A0A3S1E8G0"/>